<gene>
    <name evidence="2" type="ORF">RRF57_003197</name>
</gene>
<keyword evidence="3" id="KW-1185">Reference proteome</keyword>
<evidence type="ECO:0000313" key="3">
    <source>
        <dbReference type="Proteomes" id="UP001305414"/>
    </source>
</evidence>
<name>A0AAN7Z2I6_9PEZI</name>
<dbReference type="EMBL" id="JAWHQM010000005">
    <property type="protein sequence ID" value="KAK5627482.1"/>
    <property type="molecule type" value="Genomic_DNA"/>
</dbReference>
<evidence type="ECO:0000313" key="2">
    <source>
        <dbReference type="EMBL" id="KAK5627482.1"/>
    </source>
</evidence>
<organism evidence="2 3">
    <name type="scientific">Xylaria bambusicola</name>
    <dbReference type="NCBI Taxonomy" id="326684"/>
    <lineage>
        <taxon>Eukaryota</taxon>
        <taxon>Fungi</taxon>
        <taxon>Dikarya</taxon>
        <taxon>Ascomycota</taxon>
        <taxon>Pezizomycotina</taxon>
        <taxon>Sordariomycetes</taxon>
        <taxon>Xylariomycetidae</taxon>
        <taxon>Xylariales</taxon>
        <taxon>Xylariaceae</taxon>
        <taxon>Xylaria</taxon>
    </lineage>
</organism>
<accession>A0AAN7Z2I6</accession>
<dbReference type="AlphaFoldDB" id="A0AAN7Z2I6"/>
<protein>
    <submittedName>
        <fullName evidence="2">Uncharacterized protein</fullName>
    </submittedName>
</protein>
<comment type="caution">
    <text evidence="2">The sequence shown here is derived from an EMBL/GenBank/DDBJ whole genome shotgun (WGS) entry which is preliminary data.</text>
</comment>
<evidence type="ECO:0000256" key="1">
    <source>
        <dbReference type="SAM" id="MobiDB-lite"/>
    </source>
</evidence>
<feature type="region of interest" description="Disordered" evidence="1">
    <location>
        <begin position="149"/>
        <end position="176"/>
    </location>
</feature>
<feature type="region of interest" description="Disordered" evidence="1">
    <location>
        <begin position="1"/>
        <end position="106"/>
    </location>
</feature>
<reference evidence="2 3" key="1">
    <citation type="submission" date="2023-10" db="EMBL/GenBank/DDBJ databases">
        <title>Draft genome sequence of Xylaria bambusicola isolate GMP-LS, the root and basal stem rot pathogen of sugarcane in Indonesia.</title>
        <authorList>
            <person name="Selvaraj P."/>
            <person name="Muralishankar V."/>
            <person name="Muruganantham S."/>
            <person name="Sp S."/>
            <person name="Haryani S."/>
            <person name="Lau K.J.X."/>
            <person name="Naqvi N.I."/>
        </authorList>
    </citation>
    <scope>NUCLEOTIDE SEQUENCE [LARGE SCALE GENOMIC DNA]</scope>
    <source>
        <strain evidence="2">GMP-LS</strain>
    </source>
</reference>
<proteinExistence type="predicted"/>
<dbReference type="Proteomes" id="UP001305414">
    <property type="component" value="Unassembled WGS sequence"/>
</dbReference>
<sequence length="176" mass="18547">MSHKAPSAGTKVTMGRNAPVTQEGPGAINDSLAAESQAFRQANNVEGAESHQQHQPQEGASISARAPGSSAAYTQGSMPRETGTSHAQAAPTYVSNQYYRYPGGPRGKNIMEDKSIGTEDRAKNTSFAAEIGSKDDPSLLAEQRFGQVNSLPAGAGGARQGQLTTRRPTMRLAMRC</sequence>
<feature type="compositionally biased region" description="Polar residues" evidence="1">
    <location>
        <begin position="71"/>
        <end position="98"/>
    </location>
</feature>